<feature type="compositionally biased region" description="Basic and acidic residues" evidence="8">
    <location>
        <begin position="91"/>
        <end position="101"/>
    </location>
</feature>
<evidence type="ECO:0000313" key="10">
    <source>
        <dbReference type="EMBL" id="KAK4260071.1"/>
    </source>
</evidence>
<evidence type="ECO:0000256" key="2">
    <source>
        <dbReference type="ARBA" id="ARBA00008963"/>
    </source>
</evidence>
<dbReference type="PANTHER" id="PTHR33348:SF44">
    <property type="entry name" value="PRECURSOR OF CEP6"/>
    <property type="match status" value="1"/>
</dbReference>
<dbReference type="GO" id="GO:1901371">
    <property type="term" value="P:regulation of leaf morphogenesis"/>
    <property type="evidence" value="ECO:0007669"/>
    <property type="project" value="TreeGrafter"/>
</dbReference>
<dbReference type="AlphaFoldDB" id="A0AAE1IZU5"/>
<dbReference type="GO" id="GO:0005179">
    <property type="term" value="F:hormone activity"/>
    <property type="evidence" value="ECO:0007669"/>
    <property type="project" value="UniProtKB-KW"/>
</dbReference>
<evidence type="ECO:0000256" key="6">
    <source>
        <dbReference type="ARBA" id="ARBA00022729"/>
    </source>
</evidence>
<dbReference type="GO" id="GO:0006995">
    <property type="term" value="P:cellular response to nitrogen starvation"/>
    <property type="evidence" value="ECO:0007669"/>
    <property type="project" value="UniProtKB-ARBA"/>
</dbReference>
<evidence type="ECO:0000256" key="9">
    <source>
        <dbReference type="SAM" id="Phobius"/>
    </source>
</evidence>
<evidence type="ECO:0000256" key="8">
    <source>
        <dbReference type="SAM" id="MobiDB-lite"/>
    </source>
</evidence>
<comment type="similarity">
    <text evidence="2">Belongs to the C-terminally encoded plant signaling peptide (CEP) family.</text>
</comment>
<evidence type="ECO:0000256" key="1">
    <source>
        <dbReference type="ARBA" id="ARBA00004271"/>
    </source>
</evidence>
<comment type="caution">
    <text evidence="10">The sequence shown here is derived from an EMBL/GenBank/DDBJ whole genome shotgun (WGS) entry which is preliminary data.</text>
</comment>
<dbReference type="GO" id="GO:2000280">
    <property type="term" value="P:regulation of root development"/>
    <property type="evidence" value="ECO:0007669"/>
    <property type="project" value="TreeGrafter"/>
</dbReference>
<dbReference type="GO" id="GO:0048046">
    <property type="term" value="C:apoplast"/>
    <property type="evidence" value="ECO:0007669"/>
    <property type="project" value="UniProtKB-SubCell"/>
</dbReference>
<dbReference type="PANTHER" id="PTHR33348">
    <property type="entry name" value="PRECURSOR OF CEP5"/>
    <property type="match status" value="1"/>
</dbReference>
<keyword evidence="7" id="KW-0379">Hydroxylation</keyword>
<proteinExistence type="inferred from homology"/>
<feature type="compositionally biased region" description="Basic and acidic residues" evidence="8">
    <location>
        <begin position="118"/>
        <end position="128"/>
    </location>
</feature>
<gene>
    <name evidence="10" type="ORF">QN277_003239</name>
</gene>
<keyword evidence="11" id="KW-1185">Reference proteome</keyword>
<feature type="compositionally biased region" description="Polar residues" evidence="8">
    <location>
        <begin position="60"/>
        <end position="72"/>
    </location>
</feature>
<name>A0AAE1IZU5_9FABA</name>
<sequence>MGGLQAILNYVVVVIILIIAFHEVVITQGRQIKALNQQHFWINKDTTFESNVPTSSAEMAVNASSNKNTNGDVSAYRPTTPGNSPGVGHRKSGEEAKDMKAKVAVVQSPPEVEYSLDEGSKTDFRPTDPGHSPGIGHSENNGKVGRVQN</sequence>
<dbReference type="GO" id="GO:1902025">
    <property type="term" value="P:nitrate import"/>
    <property type="evidence" value="ECO:0007669"/>
    <property type="project" value="TreeGrafter"/>
</dbReference>
<keyword evidence="9" id="KW-0472">Membrane</keyword>
<evidence type="ECO:0000256" key="5">
    <source>
        <dbReference type="ARBA" id="ARBA00022702"/>
    </source>
</evidence>
<evidence type="ECO:0000256" key="4">
    <source>
        <dbReference type="ARBA" id="ARBA00022525"/>
    </source>
</evidence>
<keyword evidence="9" id="KW-1133">Transmembrane helix</keyword>
<keyword evidence="4" id="KW-0964">Secreted</keyword>
<accession>A0AAE1IZU5</accession>
<protein>
    <submittedName>
        <fullName evidence="10">Uncharacterized protein</fullName>
    </submittedName>
</protein>
<feature type="transmembrane region" description="Helical" evidence="9">
    <location>
        <begin position="6"/>
        <end position="26"/>
    </location>
</feature>
<reference evidence="10" key="1">
    <citation type="submission" date="2023-10" db="EMBL/GenBank/DDBJ databases">
        <title>Chromosome-level genome of the transformable northern wattle, Acacia crassicarpa.</title>
        <authorList>
            <person name="Massaro I."/>
            <person name="Sinha N.R."/>
            <person name="Poethig S."/>
            <person name="Leichty A.R."/>
        </authorList>
    </citation>
    <scope>NUCLEOTIDE SEQUENCE</scope>
    <source>
        <strain evidence="10">Acra3RX</strain>
        <tissue evidence="10">Leaf</tissue>
    </source>
</reference>
<keyword evidence="3" id="KW-0052">Apoplast</keyword>
<dbReference type="InterPro" id="IPR033250">
    <property type="entry name" value="CEP"/>
</dbReference>
<dbReference type="GO" id="GO:0048364">
    <property type="term" value="P:root development"/>
    <property type="evidence" value="ECO:0007669"/>
    <property type="project" value="InterPro"/>
</dbReference>
<organism evidence="10 11">
    <name type="scientific">Acacia crassicarpa</name>
    <name type="common">northern wattle</name>
    <dbReference type="NCBI Taxonomy" id="499986"/>
    <lineage>
        <taxon>Eukaryota</taxon>
        <taxon>Viridiplantae</taxon>
        <taxon>Streptophyta</taxon>
        <taxon>Embryophyta</taxon>
        <taxon>Tracheophyta</taxon>
        <taxon>Spermatophyta</taxon>
        <taxon>Magnoliopsida</taxon>
        <taxon>eudicotyledons</taxon>
        <taxon>Gunneridae</taxon>
        <taxon>Pentapetalae</taxon>
        <taxon>rosids</taxon>
        <taxon>fabids</taxon>
        <taxon>Fabales</taxon>
        <taxon>Fabaceae</taxon>
        <taxon>Caesalpinioideae</taxon>
        <taxon>mimosoid clade</taxon>
        <taxon>Acacieae</taxon>
        <taxon>Acacia</taxon>
    </lineage>
</organism>
<comment type="subcellular location">
    <subcellularLocation>
        <location evidence="1">Secreted</location>
        <location evidence="1">Extracellular space</location>
        <location evidence="1">Apoplast</location>
    </subcellularLocation>
</comment>
<dbReference type="Proteomes" id="UP001293593">
    <property type="component" value="Unassembled WGS sequence"/>
</dbReference>
<keyword evidence="6" id="KW-0732">Signal</keyword>
<feature type="region of interest" description="Disordered" evidence="8">
    <location>
        <begin position="60"/>
        <end position="149"/>
    </location>
</feature>
<evidence type="ECO:0000256" key="7">
    <source>
        <dbReference type="ARBA" id="ARBA00023278"/>
    </source>
</evidence>
<keyword evidence="9" id="KW-0812">Transmembrane</keyword>
<evidence type="ECO:0000313" key="11">
    <source>
        <dbReference type="Proteomes" id="UP001293593"/>
    </source>
</evidence>
<dbReference type="EMBL" id="JAWXYG010000010">
    <property type="protein sequence ID" value="KAK4260071.1"/>
    <property type="molecule type" value="Genomic_DNA"/>
</dbReference>
<evidence type="ECO:0000256" key="3">
    <source>
        <dbReference type="ARBA" id="ARBA00022523"/>
    </source>
</evidence>
<keyword evidence="5" id="KW-0372">Hormone</keyword>